<dbReference type="PANTHER" id="PTHR33395">
    <property type="entry name" value="TRANSCRIPTASE, PUTATIVE-RELATED-RELATED"/>
    <property type="match status" value="1"/>
</dbReference>
<name>A0A815TFY0_9BILA</name>
<dbReference type="InterPro" id="IPR036691">
    <property type="entry name" value="Endo/exonu/phosph_ase_sf"/>
</dbReference>
<dbReference type="PANTHER" id="PTHR33395:SF22">
    <property type="entry name" value="REVERSE TRANSCRIPTASE DOMAIN-CONTAINING PROTEIN"/>
    <property type="match status" value="1"/>
</dbReference>
<protein>
    <recommendedName>
        <fullName evidence="1">Endonuclease/exonuclease/phosphatase domain-containing protein</fullName>
    </recommendedName>
</protein>
<dbReference type="Proteomes" id="UP000663881">
    <property type="component" value="Unassembled WGS sequence"/>
</dbReference>
<dbReference type="GO" id="GO:0003824">
    <property type="term" value="F:catalytic activity"/>
    <property type="evidence" value="ECO:0007669"/>
    <property type="project" value="InterPro"/>
</dbReference>
<evidence type="ECO:0000313" key="2">
    <source>
        <dbReference type="EMBL" id="CAF1503240.1"/>
    </source>
</evidence>
<proteinExistence type="predicted"/>
<dbReference type="EMBL" id="CAJNON010002200">
    <property type="protein sequence ID" value="CAF1503240.1"/>
    <property type="molecule type" value="Genomic_DNA"/>
</dbReference>
<reference evidence="2" key="1">
    <citation type="submission" date="2021-02" db="EMBL/GenBank/DDBJ databases">
        <authorList>
            <person name="Nowell W R."/>
        </authorList>
    </citation>
    <scope>NUCLEOTIDE SEQUENCE</scope>
</reference>
<dbReference type="SUPFAM" id="SSF56219">
    <property type="entry name" value="DNase I-like"/>
    <property type="match status" value="1"/>
</dbReference>
<organism evidence="2 4">
    <name type="scientific">Adineta steineri</name>
    <dbReference type="NCBI Taxonomy" id="433720"/>
    <lineage>
        <taxon>Eukaryota</taxon>
        <taxon>Metazoa</taxon>
        <taxon>Spiralia</taxon>
        <taxon>Gnathifera</taxon>
        <taxon>Rotifera</taxon>
        <taxon>Eurotatoria</taxon>
        <taxon>Bdelloidea</taxon>
        <taxon>Adinetida</taxon>
        <taxon>Adinetidae</taxon>
        <taxon>Adineta</taxon>
    </lineage>
</organism>
<dbReference type="AlphaFoldDB" id="A0A815TFY0"/>
<accession>A0A815TFY0</accession>
<evidence type="ECO:0000259" key="1">
    <source>
        <dbReference type="Pfam" id="PF14529"/>
    </source>
</evidence>
<dbReference type="InterPro" id="IPR005135">
    <property type="entry name" value="Endo/exonuclease/phosphatase"/>
</dbReference>
<dbReference type="GO" id="GO:0007508">
    <property type="term" value="P:larval heart development"/>
    <property type="evidence" value="ECO:0007669"/>
    <property type="project" value="TreeGrafter"/>
</dbReference>
<comment type="caution">
    <text evidence="2">The sequence shown here is derived from an EMBL/GenBank/DDBJ whole genome shotgun (WGS) entry which is preliminary data.</text>
</comment>
<feature type="domain" description="Endonuclease/exonuclease/phosphatase" evidence="1">
    <location>
        <begin position="4"/>
        <end position="99"/>
    </location>
</feature>
<dbReference type="Proteomes" id="UP000663891">
    <property type="component" value="Unassembled WGS sequence"/>
</dbReference>
<dbReference type="OrthoDB" id="411871at2759"/>
<gene>
    <name evidence="3" type="ORF">OKA104_LOCUS18135</name>
    <name evidence="2" type="ORF">VCS650_LOCUS42365</name>
</gene>
<dbReference type="GO" id="GO:0031012">
    <property type="term" value="C:extracellular matrix"/>
    <property type="evidence" value="ECO:0007669"/>
    <property type="project" value="TreeGrafter"/>
</dbReference>
<evidence type="ECO:0000313" key="3">
    <source>
        <dbReference type="EMBL" id="CAF3794949.1"/>
    </source>
</evidence>
<dbReference type="Pfam" id="PF14529">
    <property type="entry name" value="Exo_endo_phos_2"/>
    <property type="match status" value="1"/>
</dbReference>
<dbReference type="EMBL" id="CAJOAY010001111">
    <property type="protein sequence ID" value="CAF3794949.1"/>
    <property type="molecule type" value="Genomic_DNA"/>
</dbReference>
<evidence type="ECO:0000313" key="4">
    <source>
        <dbReference type="Proteomes" id="UP000663891"/>
    </source>
</evidence>
<dbReference type="GO" id="GO:0061343">
    <property type="term" value="P:cell adhesion involved in heart morphogenesis"/>
    <property type="evidence" value="ECO:0007669"/>
    <property type="project" value="TreeGrafter"/>
</dbReference>
<dbReference type="Gene3D" id="3.60.10.10">
    <property type="entry name" value="Endonuclease/exonuclease/phosphatase"/>
    <property type="match status" value="1"/>
</dbReference>
<sequence>MKSILISSIYIPPKAKLHLNIFQQLYNINRNCLIVGDLNASLEGMGSRKTNAKGRQLQNLINEGFISCIKDDSTTFEKNAYEEKLDWILASEPLLSLISNVETHPTLGILNGHKPLTFDIQIGTEPKPISARISLNFKAANWIEYRNKLDKQLMLWDMNRLLNSSLDTEEYTTFITNSITEATKETIPSSKQINTNIRLSEATKRLIKLKHKNYRRWKKTGEDSDKHQYYNSKLLLTNSLRNDKKDNFHHLTSSLCNKKMYSVSVWRTVRTFHNKRTKQTYSKTMKYNNITAVSDKEKAELFADYFQNEVYFKPSDTLPFHAQITRETNKIMNGINTTVNNSNNKWQEITEQEV</sequence>